<dbReference type="KEGG" id="csep:CP523_12585"/>
<proteinExistence type="predicted"/>
<dbReference type="Proteomes" id="UP000280586">
    <property type="component" value="Chromosome"/>
</dbReference>
<dbReference type="PANTHER" id="PTHR10151:SF120">
    <property type="entry name" value="BIS(5'-ADENOSYL)-TRIPHOSPHATASE"/>
    <property type="match status" value="1"/>
</dbReference>
<dbReference type="Gene3D" id="3.40.720.10">
    <property type="entry name" value="Alkaline Phosphatase, subunit A"/>
    <property type="match status" value="1"/>
</dbReference>
<dbReference type="PANTHER" id="PTHR10151">
    <property type="entry name" value="ECTONUCLEOTIDE PYROPHOSPHATASE/PHOSPHODIESTERASE"/>
    <property type="match status" value="1"/>
</dbReference>
<dbReference type="RefSeq" id="WP_066675247.1">
    <property type="nucleotide sequence ID" value="NZ_CABMIZ010000008.1"/>
</dbReference>
<dbReference type="Proteomes" id="UP001055437">
    <property type="component" value="Chromosome"/>
</dbReference>
<dbReference type="CDD" id="cd16018">
    <property type="entry name" value="Enpp"/>
    <property type="match status" value="1"/>
</dbReference>
<reference evidence="2" key="2">
    <citation type="submission" date="2022-06" db="EMBL/GenBank/DDBJ databases">
        <authorList>
            <person name="Holder M.E."/>
            <person name="Ajami N.J."/>
            <person name="Petrosino J.F."/>
        </authorList>
    </citation>
    <scope>NUCLEOTIDE SEQUENCE</scope>
    <source>
        <strain evidence="2">RMA 8861</strain>
    </source>
</reference>
<name>A0A9N7PLY3_CLOSE</name>
<dbReference type="GeneID" id="303561525"/>
<dbReference type="SUPFAM" id="SSF53649">
    <property type="entry name" value="Alkaline phosphatase-like"/>
    <property type="match status" value="1"/>
</dbReference>
<sequence length="434" mass="49330">MQTKHLIVISFDGVSSEDIEILGELPNFSKLIKGGALIKNVETIYPSLTYPAHATIVTGCYPNKHGIINNTLLEFGDENPNWYWYRKYIKKETIFDLAEKKGLKTCSILWPVTGRSKITYNMPEICCTKSWHNQIIMSALAGTISYQLPLNKKYGSLRKGISQPYLDNFSMEVAKDTIINRKPNLMLLHLVDVDSQRHYTGYKSKEVKEALIRHDKRLGEIIDTLKEANILEESTIVALGDHSQIDVDKIIRINSLFTEKNLITLDGRGKLKDYKAIAKNCDGSSYIYLKDKNDNKVKEEVKKILEEANSTYNNPFEFILDSNEAENLGADPNCDFMVEGNFGYSFIDEVTGDFIEKIKEEDIGEKPHRVKATHGYFPKKENYTTFFIAYGNSIKKGFTLENGSLINHGPTLARILGLELKDIDGNIEEKIFNI</sequence>
<evidence type="ECO:0000313" key="3">
    <source>
        <dbReference type="Proteomes" id="UP000280586"/>
    </source>
</evidence>
<gene>
    <name evidence="1" type="ORF">CP523_12585</name>
    <name evidence="2" type="ORF">NH397_04970</name>
</gene>
<evidence type="ECO:0000313" key="1">
    <source>
        <dbReference type="EMBL" id="AYE35191.1"/>
    </source>
</evidence>
<dbReference type="EMBL" id="CP099799">
    <property type="protein sequence ID" value="USS01787.1"/>
    <property type="molecule type" value="Genomic_DNA"/>
</dbReference>
<organism evidence="1 3">
    <name type="scientific">Clostridium septicum</name>
    <dbReference type="NCBI Taxonomy" id="1504"/>
    <lineage>
        <taxon>Bacteria</taxon>
        <taxon>Bacillati</taxon>
        <taxon>Bacillota</taxon>
        <taxon>Clostridia</taxon>
        <taxon>Eubacteriales</taxon>
        <taxon>Clostridiaceae</taxon>
        <taxon>Clostridium</taxon>
    </lineage>
</organism>
<evidence type="ECO:0000313" key="2">
    <source>
        <dbReference type="EMBL" id="USS01787.1"/>
    </source>
</evidence>
<protein>
    <submittedName>
        <fullName evidence="1">Alkaline phosphatase family protein</fullName>
    </submittedName>
    <submittedName>
        <fullName evidence="2">Ectonucleotide pyrophosphatase/phosphodiesterase</fullName>
    </submittedName>
</protein>
<accession>A0A9N7PLY3</accession>
<dbReference type="AlphaFoldDB" id="A0A9N7PLY3"/>
<keyword evidence="4" id="KW-1185">Reference proteome</keyword>
<reference evidence="1 3" key="1">
    <citation type="submission" date="2017-09" db="EMBL/GenBank/DDBJ databases">
        <authorList>
            <person name="Thomas P."/>
            <person name="Seyboldt C."/>
        </authorList>
    </citation>
    <scope>NUCLEOTIDE SEQUENCE [LARGE SCALE GENOMIC DNA]</scope>
    <source>
        <strain evidence="1 3">DSM 7534</strain>
    </source>
</reference>
<dbReference type="GO" id="GO:0016787">
    <property type="term" value="F:hydrolase activity"/>
    <property type="evidence" value="ECO:0007669"/>
    <property type="project" value="UniProtKB-ARBA"/>
</dbReference>
<dbReference type="EMBL" id="CP023671">
    <property type="protein sequence ID" value="AYE35191.1"/>
    <property type="molecule type" value="Genomic_DNA"/>
</dbReference>
<dbReference type="InterPro" id="IPR002591">
    <property type="entry name" value="Phosphodiest/P_Trfase"/>
</dbReference>
<dbReference type="InterPro" id="IPR017850">
    <property type="entry name" value="Alkaline_phosphatase_core_sf"/>
</dbReference>
<dbReference type="OrthoDB" id="9779418at2"/>
<dbReference type="Pfam" id="PF01663">
    <property type="entry name" value="Phosphodiest"/>
    <property type="match status" value="1"/>
</dbReference>
<evidence type="ECO:0000313" key="4">
    <source>
        <dbReference type="Proteomes" id="UP001055437"/>
    </source>
</evidence>